<dbReference type="PROSITE" id="PS50088">
    <property type="entry name" value="ANK_REPEAT"/>
    <property type="match status" value="4"/>
</dbReference>
<evidence type="ECO:0000256" key="5">
    <source>
        <dbReference type="SAM" id="Phobius"/>
    </source>
</evidence>
<dbReference type="RefSeq" id="XP_001746901.1">
    <property type="nucleotide sequence ID" value="XM_001746849.1"/>
</dbReference>
<keyword evidence="5" id="KW-0812">Transmembrane</keyword>
<feature type="repeat" description="ANK" evidence="3">
    <location>
        <begin position="165"/>
        <end position="197"/>
    </location>
</feature>
<proteinExistence type="predicted"/>
<feature type="repeat" description="ANK" evidence="3">
    <location>
        <begin position="198"/>
        <end position="230"/>
    </location>
</feature>
<organism evidence="6 7">
    <name type="scientific">Monosiga brevicollis</name>
    <name type="common">Choanoflagellate</name>
    <dbReference type="NCBI Taxonomy" id="81824"/>
    <lineage>
        <taxon>Eukaryota</taxon>
        <taxon>Choanoflagellata</taxon>
        <taxon>Craspedida</taxon>
        <taxon>Salpingoecidae</taxon>
        <taxon>Monosiga</taxon>
    </lineage>
</organism>
<evidence type="ECO:0000313" key="7">
    <source>
        <dbReference type="Proteomes" id="UP000001357"/>
    </source>
</evidence>
<dbReference type="STRING" id="81824.A9V227"/>
<protein>
    <submittedName>
        <fullName evidence="6">Uncharacterized protein</fullName>
    </submittedName>
</protein>
<keyword evidence="1" id="KW-0677">Repeat</keyword>
<keyword evidence="2 3" id="KW-0040">ANK repeat</keyword>
<evidence type="ECO:0000256" key="2">
    <source>
        <dbReference type="ARBA" id="ARBA00023043"/>
    </source>
</evidence>
<keyword evidence="7" id="KW-1185">Reference proteome</keyword>
<dbReference type="Pfam" id="PF12796">
    <property type="entry name" value="Ank_2"/>
    <property type="match status" value="1"/>
</dbReference>
<dbReference type="InParanoid" id="A9V227"/>
<dbReference type="PANTHER" id="PTHR24180">
    <property type="entry name" value="CYCLIN-DEPENDENT KINASE INHIBITOR 2C-RELATED"/>
    <property type="match status" value="1"/>
</dbReference>
<name>A9V227_MONBE</name>
<feature type="compositionally biased region" description="Polar residues" evidence="4">
    <location>
        <begin position="15"/>
        <end position="24"/>
    </location>
</feature>
<dbReference type="SMART" id="SM00248">
    <property type="entry name" value="ANK"/>
    <property type="match status" value="5"/>
</dbReference>
<feature type="repeat" description="ANK" evidence="3">
    <location>
        <begin position="42"/>
        <end position="74"/>
    </location>
</feature>
<dbReference type="KEGG" id="mbr:MONBRDRAFT_26336"/>
<dbReference type="Pfam" id="PF00023">
    <property type="entry name" value="Ank"/>
    <property type="match status" value="2"/>
</dbReference>
<evidence type="ECO:0000256" key="3">
    <source>
        <dbReference type="PROSITE-ProRule" id="PRU00023"/>
    </source>
</evidence>
<dbReference type="Proteomes" id="UP000001357">
    <property type="component" value="Unassembled WGS sequence"/>
</dbReference>
<dbReference type="PROSITE" id="PS50297">
    <property type="entry name" value="ANK_REP_REGION"/>
    <property type="match status" value="4"/>
</dbReference>
<dbReference type="InterPro" id="IPR002110">
    <property type="entry name" value="Ankyrin_rpt"/>
</dbReference>
<keyword evidence="5" id="KW-1133">Transmembrane helix</keyword>
<dbReference type="EMBL" id="CH991555">
    <property type="protein sequence ID" value="EDQ88308.1"/>
    <property type="molecule type" value="Genomic_DNA"/>
</dbReference>
<feature type="repeat" description="ANK" evidence="3">
    <location>
        <begin position="231"/>
        <end position="265"/>
    </location>
</feature>
<sequence>MSDDGKQLYRACDSSDPQEALQLSTSWDQQRIQDAAQYKDKHGYTPLHEACRYGHDKVLEMLLKHGADAEAKNDVSTIPPSSPLYPPMMLHLYLMMMMMLMLYLYVMLMHHPTVKVVEMLLKHGADAKAKTGVSTSTSLFSPSSPYDGAPVPYNGDDGDGDAVPYGGTPLHRACYYGHVKVVEILLKHGVYVEAKDNDSQTPLHYACTYGHDKVVEMLLKHGVYVEAKNNRGKTPLQLACATSSASRKVVQQLLRHGADPDARDLTDARPLDLLLGRDPIKLEVVAELLSATQTLCSYQTSNSDGANLIPMSSVGWRVDPQLFNIHDLQTLGDCVAALTSAAQAAPTN</sequence>
<gene>
    <name evidence="6" type="ORF">MONBRDRAFT_26336</name>
</gene>
<accession>A9V227</accession>
<evidence type="ECO:0000256" key="4">
    <source>
        <dbReference type="SAM" id="MobiDB-lite"/>
    </source>
</evidence>
<dbReference type="Gene3D" id="1.25.40.20">
    <property type="entry name" value="Ankyrin repeat-containing domain"/>
    <property type="match status" value="3"/>
</dbReference>
<dbReference type="GeneID" id="5892190"/>
<feature type="region of interest" description="Disordered" evidence="4">
    <location>
        <begin position="1"/>
        <end position="24"/>
    </location>
</feature>
<evidence type="ECO:0000313" key="6">
    <source>
        <dbReference type="EMBL" id="EDQ88308.1"/>
    </source>
</evidence>
<dbReference type="AlphaFoldDB" id="A9V227"/>
<reference evidence="6 7" key="1">
    <citation type="journal article" date="2008" name="Nature">
        <title>The genome of the choanoflagellate Monosiga brevicollis and the origin of metazoans.</title>
        <authorList>
            <consortium name="JGI Sequencing"/>
            <person name="King N."/>
            <person name="Westbrook M.J."/>
            <person name="Young S.L."/>
            <person name="Kuo A."/>
            <person name="Abedin M."/>
            <person name="Chapman J."/>
            <person name="Fairclough S."/>
            <person name="Hellsten U."/>
            <person name="Isogai Y."/>
            <person name="Letunic I."/>
            <person name="Marr M."/>
            <person name="Pincus D."/>
            <person name="Putnam N."/>
            <person name="Rokas A."/>
            <person name="Wright K.J."/>
            <person name="Zuzow R."/>
            <person name="Dirks W."/>
            <person name="Good M."/>
            <person name="Goodstein D."/>
            <person name="Lemons D."/>
            <person name="Li W."/>
            <person name="Lyons J.B."/>
            <person name="Morris A."/>
            <person name="Nichols S."/>
            <person name="Richter D.J."/>
            <person name="Salamov A."/>
            <person name="Bork P."/>
            <person name="Lim W.A."/>
            <person name="Manning G."/>
            <person name="Miller W.T."/>
            <person name="McGinnis W."/>
            <person name="Shapiro H."/>
            <person name="Tjian R."/>
            <person name="Grigoriev I.V."/>
            <person name="Rokhsar D."/>
        </authorList>
    </citation>
    <scope>NUCLEOTIDE SEQUENCE [LARGE SCALE GENOMIC DNA]</scope>
    <source>
        <strain evidence="7">MX1 / ATCC 50154</strain>
    </source>
</reference>
<evidence type="ECO:0000256" key="1">
    <source>
        <dbReference type="ARBA" id="ARBA00022737"/>
    </source>
</evidence>
<dbReference type="PRINTS" id="PR01415">
    <property type="entry name" value="ANKYRIN"/>
</dbReference>
<dbReference type="PANTHER" id="PTHR24180:SF42">
    <property type="entry name" value="FORK-HEAD DOMAIN-CONTAINING PROTEIN"/>
    <property type="match status" value="1"/>
</dbReference>
<dbReference type="SUPFAM" id="SSF48403">
    <property type="entry name" value="Ankyrin repeat"/>
    <property type="match status" value="1"/>
</dbReference>
<dbReference type="InterPro" id="IPR051637">
    <property type="entry name" value="Ank_repeat_dom-contain_49"/>
</dbReference>
<dbReference type="eggNOG" id="KOG4177">
    <property type="taxonomic scope" value="Eukaryota"/>
</dbReference>
<feature type="transmembrane region" description="Helical" evidence="5">
    <location>
        <begin position="90"/>
        <end position="108"/>
    </location>
</feature>
<dbReference type="InterPro" id="IPR036770">
    <property type="entry name" value="Ankyrin_rpt-contain_sf"/>
</dbReference>
<keyword evidence="5" id="KW-0472">Membrane</keyword>